<dbReference type="RefSeq" id="XP_040772181.1">
    <property type="nucleotide sequence ID" value="XM_040925636.1"/>
</dbReference>
<comment type="caution">
    <text evidence="2">The sequence shown here is derived from an EMBL/GenBank/DDBJ whole genome shotgun (WGS) entry which is preliminary data.</text>
</comment>
<protein>
    <submittedName>
        <fullName evidence="2">Family 79 glycoside hydrolase</fullName>
    </submittedName>
</protein>
<reference evidence="2" key="1">
    <citation type="journal article" date="2020" name="Phytopathology">
        <title>Genome sequence of the chestnut blight fungus Cryphonectria parasitica EP155: A fundamental resource for an archetypical invasive plant pathogen.</title>
        <authorList>
            <person name="Crouch J.A."/>
            <person name="Dawe A."/>
            <person name="Aerts A."/>
            <person name="Barry K."/>
            <person name="Churchill A.C.L."/>
            <person name="Grimwood J."/>
            <person name="Hillman B."/>
            <person name="Milgroom M.G."/>
            <person name="Pangilinan J."/>
            <person name="Smith M."/>
            <person name="Salamov A."/>
            <person name="Schmutz J."/>
            <person name="Yadav J."/>
            <person name="Grigoriev I.V."/>
            <person name="Nuss D."/>
        </authorList>
    </citation>
    <scope>NUCLEOTIDE SEQUENCE</scope>
    <source>
        <strain evidence="2">EP155</strain>
    </source>
</reference>
<dbReference type="PANTHER" id="PTHR36183">
    <property type="entry name" value="BETA-GLUCURONIDASE"/>
    <property type="match status" value="1"/>
</dbReference>
<keyword evidence="3" id="KW-1185">Reference proteome</keyword>
<feature type="domain" description="Beta-glucuronidase C-terminal" evidence="1">
    <location>
        <begin position="243"/>
        <end position="319"/>
    </location>
</feature>
<dbReference type="Gene3D" id="2.60.40.1180">
    <property type="entry name" value="Golgi alpha-mannosidase II"/>
    <property type="match status" value="1"/>
</dbReference>
<sequence>MGNVSKLYALEIGNEVDVYARQCYNGSCIRNPQTWDSETYAEEVQGHIDLLTKNVTNFPQTGRIFQIFDKGTEIDWPTNTKWTLTPFMQSISEVEDLTRVKQVAQHYRPELTSYLATRHMLAETLIYKTRNPQLDFVLSEVGNAIGSSSNKTTDAILESSLGSAVWTVDWMLCVMSINVTRINMQMGRIFGFAAWQPNQLQDAPPHLKGGFYGHVFVADFISNQGSLRVIELPQPSGNKNISAYARFHHGTLTKVALINQELWLGSSNRPRASNVSLNLEALGPDVPARVKVQKLWGPSANTLTNISWAGLDWPFNNITGGGTPVKKRQRYLHRN</sequence>
<dbReference type="EMBL" id="MU032352">
    <property type="protein sequence ID" value="KAF3761202.1"/>
    <property type="molecule type" value="Genomic_DNA"/>
</dbReference>
<dbReference type="InterPro" id="IPR052974">
    <property type="entry name" value="GH79_Enzymes"/>
</dbReference>
<evidence type="ECO:0000259" key="1">
    <source>
        <dbReference type="Pfam" id="PF16862"/>
    </source>
</evidence>
<dbReference type="Proteomes" id="UP000803844">
    <property type="component" value="Unassembled WGS sequence"/>
</dbReference>
<dbReference type="PANTHER" id="PTHR36183:SF2">
    <property type="entry name" value="BETA-GLUCURONIDASE C-TERMINAL DOMAIN-CONTAINING PROTEIN"/>
    <property type="match status" value="1"/>
</dbReference>
<organism evidence="2 3">
    <name type="scientific">Cryphonectria parasitica (strain ATCC 38755 / EP155)</name>
    <dbReference type="NCBI Taxonomy" id="660469"/>
    <lineage>
        <taxon>Eukaryota</taxon>
        <taxon>Fungi</taxon>
        <taxon>Dikarya</taxon>
        <taxon>Ascomycota</taxon>
        <taxon>Pezizomycotina</taxon>
        <taxon>Sordariomycetes</taxon>
        <taxon>Sordariomycetidae</taxon>
        <taxon>Diaporthales</taxon>
        <taxon>Cryphonectriaceae</taxon>
        <taxon>Cryphonectria-Endothia species complex</taxon>
        <taxon>Cryphonectria</taxon>
    </lineage>
</organism>
<keyword evidence="2" id="KW-0378">Hydrolase</keyword>
<proteinExistence type="predicted"/>
<evidence type="ECO:0000313" key="2">
    <source>
        <dbReference type="EMBL" id="KAF3761202.1"/>
    </source>
</evidence>
<dbReference type="InterPro" id="IPR013780">
    <property type="entry name" value="Glyco_hydro_b"/>
</dbReference>
<dbReference type="Pfam" id="PF16862">
    <property type="entry name" value="Glyco_hydro_79C"/>
    <property type="match status" value="1"/>
</dbReference>
<name>A0A9P4XUS7_CRYP1</name>
<evidence type="ECO:0000313" key="3">
    <source>
        <dbReference type="Proteomes" id="UP000803844"/>
    </source>
</evidence>
<dbReference type="Gene3D" id="3.20.20.80">
    <property type="entry name" value="Glycosidases"/>
    <property type="match status" value="1"/>
</dbReference>
<dbReference type="GeneID" id="63842765"/>
<accession>A0A9P4XUS7</accession>
<dbReference type="OrthoDB" id="2831684at2759"/>
<dbReference type="AlphaFoldDB" id="A0A9P4XUS7"/>
<dbReference type="GO" id="GO:0016787">
    <property type="term" value="F:hydrolase activity"/>
    <property type="evidence" value="ECO:0007669"/>
    <property type="project" value="UniProtKB-KW"/>
</dbReference>
<dbReference type="InterPro" id="IPR031728">
    <property type="entry name" value="GlcAase_C"/>
</dbReference>
<gene>
    <name evidence="2" type="ORF">M406DRAFT_73637</name>
</gene>